<dbReference type="AlphaFoldDB" id="A0AAU8PS06"/>
<protein>
    <submittedName>
        <fullName evidence="1">Uncharacterized protein</fullName>
    </submittedName>
</protein>
<proteinExistence type="predicted"/>
<dbReference type="KEGG" id="etr:ETAE_2756"/>
<reference evidence="1 2" key="1">
    <citation type="journal article" date="2009" name="PLoS ONE">
        <title>Genome sequence of the versatile fish pathogen Edwardsiella tarda provides insights into its adaptation to broad host ranges and intracellular niches.</title>
        <authorList>
            <person name="Wang Q."/>
            <person name="Yang M."/>
            <person name="Xiao J."/>
            <person name="Wu H."/>
            <person name="Wang X."/>
            <person name="Lv Y."/>
            <person name="Xu L."/>
            <person name="Zheng H."/>
            <person name="Wang S."/>
            <person name="Zhao G."/>
            <person name="Liu Q."/>
            <person name="Zhang Y."/>
        </authorList>
    </citation>
    <scope>NUCLEOTIDE SEQUENCE [LARGE SCALE GENOMIC DNA]</scope>
    <source>
        <strain evidence="2">EIB202 / CCTCC M208068</strain>
    </source>
</reference>
<name>A0AAU8PS06_EDWPI</name>
<gene>
    <name evidence="1" type="ordered locus">ETAE_2756</name>
</gene>
<dbReference type="EMBL" id="CP001135">
    <property type="protein sequence ID" value="ACY85589.1"/>
    <property type="molecule type" value="Genomic_DNA"/>
</dbReference>
<accession>A0AAU8PS06</accession>
<evidence type="ECO:0000313" key="1">
    <source>
        <dbReference type="EMBL" id="ACY85589.1"/>
    </source>
</evidence>
<keyword evidence="2" id="KW-1185">Reference proteome</keyword>
<evidence type="ECO:0000313" key="2">
    <source>
        <dbReference type="Proteomes" id="UP000002634"/>
    </source>
</evidence>
<dbReference type="Proteomes" id="UP000002634">
    <property type="component" value="Chromosome"/>
</dbReference>
<organism evidence="1 2">
    <name type="scientific">Edwardsiella piscicida</name>
    <dbReference type="NCBI Taxonomy" id="1263550"/>
    <lineage>
        <taxon>Bacteria</taxon>
        <taxon>Pseudomonadati</taxon>
        <taxon>Pseudomonadota</taxon>
        <taxon>Gammaproteobacteria</taxon>
        <taxon>Enterobacterales</taxon>
        <taxon>Hafniaceae</taxon>
        <taxon>Edwardsiella</taxon>
    </lineage>
</organism>
<sequence length="43" mass="5090">MISIIKRQFLVHCITLCKENNFLIPLKTQQKNFINRLSCSKKP</sequence>